<dbReference type="InterPro" id="IPR029069">
    <property type="entry name" value="HotDog_dom_sf"/>
</dbReference>
<dbReference type="EMBL" id="JACDQQ010001573">
    <property type="protein sequence ID" value="MBA0086560.1"/>
    <property type="molecule type" value="Genomic_DNA"/>
</dbReference>
<dbReference type="InterPro" id="IPR048274">
    <property type="entry name" value="MC_hydratase"/>
</dbReference>
<comment type="caution">
    <text evidence="1">The sequence shown here is derived from an EMBL/GenBank/DDBJ whole genome shotgun (WGS) entry which is preliminary data.</text>
</comment>
<protein>
    <submittedName>
        <fullName evidence="1">MaoC family dehydratase</fullName>
    </submittedName>
</protein>
<dbReference type="CDD" id="cd03451">
    <property type="entry name" value="FkbR2"/>
    <property type="match status" value="1"/>
</dbReference>
<keyword evidence="2" id="KW-1185">Reference proteome</keyword>
<reference evidence="1" key="1">
    <citation type="submission" date="2020-06" db="EMBL/GenBank/DDBJ databases">
        <title>Legume-microbial interactions unlock mineral nutrients during tropical forest succession.</title>
        <authorList>
            <person name="Epihov D.Z."/>
        </authorList>
    </citation>
    <scope>NUCLEOTIDE SEQUENCE [LARGE SCALE GENOMIC DNA]</scope>
    <source>
        <strain evidence="1">Pan2503</strain>
    </source>
</reference>
<organism evidence="1 2">
    <name type="scientific">Candidatus Acidiferrum panamense</name>
    <dbReference type="NCBI Taxonomy" id="2741543"/>
    <lineage>
        <taxon>Bacteria</taxon>
        <taxon>Pseudomonadati</taxon>
        <taxon>Acidobacteriota</taxon>
        <taxon>Terriglobia</taxon>
        <taxon>Candidatus Acidiferrales</taxon>
        <taxon>Candidatus Acidiferrum</taxon>
    </lineage>
</organism>
<proteinExistence type="predicted"/>
<dbReference type="GO" id="GO:0016829">
    <property type="term" value="F:lyase activity"/>
    <property type="evidence" value="ECO:0007669"/>
    <property type="project" value="InterPro"/>
</dbReference>
<accession>A0A7V8NSS0</accession>
<dbReference type="Proteomes" id="UP000567293">
    <property type="component" value="Unassembled WGS sequence"/>
</dbReference>
<dbReference type="SUPFAM" id="SSF54637">
    <property type="entry name" value="Thioesterase/thiol ester dehydrase-isomerase"/>
    <property type="match status" value="1"/>
</dbReference>
<dbReference type="Pfam" id="PF19315">
    <property type="entry name" value="MC_hydratase"/>
    <property type="match status" value="1"/>
</dbReference>
<dbReference type="PANTHER" id="PTHR43664:SF1">
    <property type="entry name" value="BETA-METHYLMALYL-COA DEHYDRATASE"/>
    <property type="match status" value="1"/>
</dbReference>
<name>A0A7V8NSS0_9BACT</name>
<evidence type="ECO:0000313" key="1">
    <source>
        <dbReference type="EMBL" id="MBA0086560.1"/>
    </source>
</evidence>
<dbReference type="InterPro" id="IPR052342">
    <property type="entry name" value="MCH/BMMD"/>
</dbReference>
<sequence length="151" mass="17246">MEFGRYYEQLEVGTVYQHWPGRTISEYDNTLFALLSMNQNPLFIDAEYARSQPFGRRPVLDTLVFSLTVGMSVADTTGKAIANLGYDIVIFERPLFPGDSLYAESEVLEKRESASKPDRGIVTIETRAYNQNRERILVLRRKYLAPKRGAS</sequence>
<dbReference type="AlphaFoldDB" id="A0A7V8NSS0"/>
<gene>
    <name evidence="1" type="ORF">HRJ53_16390</name>
</gene>
<evidence type="ECO:0000313" key="2">
    <source>
        <dbReference type="Proteomes" id="UP000567293"/>
    </source>
</evidence>
<dbReference type="Gene3D" id="3.10.129.10">
    <property type="entry name" value="Hotdog Thioesterase"/>
    <property type="match status" value="1"/>
</dbReference>
<dbReference type="PANTHER" id="PTHR43664">
    <property type="entry name" value="MONOAMINE OXIDASE-RELATED"/>
    <property type="match status" value="1"/>
</dbReference>